<dbReference type="Gene3D" id="3.20.20.370">
    <property type="entry name" value="Glycoside hydrolase/deacetylase"/>
    <property type="match status" value="1"/>
</dbReference>
<dbReference type="PANTHER" id="PTHR30292">
    <property type="entry name" value="UNCHARACTERIZED PROTEIN YBGL-RELATED"/>
    <property type="match status" value="1"/>
</dbReference>
<comment type="caution">
    <text evidence="2">The sequence shown here is derived from an EMBL/GenBank/DDBJ whole genome shotgun (WGS) entry which is preliminary data.</text>
</comment>
<evidence type="ECO:0000313" key="3">
    <source>
        <dbReference type="Proteomes" id="UP001239215"/>
    </source>
</evidence>
<gene>
    <name evidence="1" type="primary">pxpA</name>
    <name evidence="2" type="ORF">QE405_000642</name>
</gene>
<keyword evidence="1" id="KW-0547">Nucleotide-binding</keyword>
<comment type="function">
    <text evidence="1">Catalyzes the cleavage of 5-oxoproline to form L-glutamate coupled to the hydrolysis of ATP to ADP and inorganic phosphate.</text>
</comment>
<sequence>MDGRAVDLNSDVGESFGRWVLGDDAAVLAEVTSANVACGFHAGDPSTLRRTCALAVERDVVIGAQVGYRDLAGFGRRFLDVAPDELTDDVLYQLGALDALARATGGRVAYLKPHGALYNATVHHDEQAAAVVRAVGEHDPSLPVLGLPGSALLGHAEAAGLRTVAEAFADRGYQPDGTLVRRDRPGALLHDPAEVAARVVRLVVEGVVTAVDGTDVAVLADSVCVHGDSPGAVAMAQAVRAALDAAGIAVRAFA</sequence>
<dbReference type="InterPro" id="IPR011330">
    <property type="entry name" value="Glyco_hydro/deAcase_b/a-brl"/>
</dbReference>
<protein>
    <recommendedName>
        <fullName evidence="1">5-oxoprolinase subunit A</fullName>
        <shortName evidence="1">5-OPase subunit A</shortName>
        <ecNumber evidence="1">3.5.2.9</ecNumber>
    </recommendedName>
    <alternativeName>
        <fullName evidence="1">5-oxoprolinase (ATP-hydrolyzing) subunit A</fullName>
    </alternativeName>
</protein>
<accession>A0AAJ1WZ77</accession>
<proteinExistence type="inferred from homology"/>
<dbReference type="GO" id="GO:0005975">
    <property type="term" value="P:carbohydrate metabolic process"/>
    <property type="evidence" value="ECO:0007669"/>
    <property type="project" value="InterPro"/>
</dbReference>
<dbReference type="EMBL" id="JAUTAN010000001">
    <property type="protein sequence ID" value="MDQ1103358.1"/>
    <property type="molecule type" value="Genomic_DNA"/>
</dbReference>
<dbReference type="GO" id="GO:0005524">
    <property type="term" value="F:ATP binding"/>
    <property type="evidence" value="ECO:0007669"/>
    <property type="project" value="UniProtKB-UniRule"/>
</dbReference>
<name>A0AAJ1WZ77_9ACTN</name>
<organism evidence="2 3">
    <name type="scientific">Nocardioides zeae</name>
    <dbReference type="NCBI Taxonomy" id="1457234"/>
    <lineage>
        <taxon>Bacteria</taxon>
        <taxon>Bacillati</taxon>
        <taxon>Actinomycetota</taxon>
        <taxon>Actinomycetes</taxon>
        <taxon>Propionibacteriales</taxon>
        <taxon>Nocardioidaceae</taxon>
        <taxon>Nocardioides</taxon>
    </lineage>
</organism>
<comment type="subunit">
    <text evidence="1">Forms a complex composed of PxpA, PxpB and PxpC.</text>
</comment>
<evidence type="ECO:0000256" key="1">
    <source>
        <dbReference type="HAMAP-Rule" id="MF_00691"/>
    </source>
</evidence>
<dbReference type="HAMAP" id="MF_00691">
    <property type="entry name" value="PxpA"/>
    <property type="match status" value="1"/>
</dbReference>
<dbReference type="GO" id="GO:0017168">
    <property type="term" value="F:5-oxoprolinase (ATP-hydrolyzing) activity"/>
    <property type="evidence" value="ECO:0007669"/>
    <property type="project" value="UniProtKB-UniRule"/>
</dbReference>
<comment type="similarity">
    <text evidence="1">Belongs to the LamB/PxpA family.</text>
</comment>
<dbReference type="RefSeq" id="WP_307198781.1">
    <property type="nucleotide sequence ID" value="NZ_JAUTAN010000001.1"/>
</dbReference>
<dbReference type="CDD" id="cd10787">
    <property type="entry name" value="LamB_YcsF_like"/>
    <property type="match status" value="1"/>
</dbReference>
<keyword evidence="1 2" id="KW-0378">Hydrolase</keyword>
<keyword evidence="1" id="KW-0067">ATP-binding</keyword>
<dbReference type="InterPro" id="IPR005501">
    <property type="entry name" value="LamB/YcsF/PxpA-like"/>
</dbReference>
<dbReference type="AlphaFoldDB" id="A0AAJ1WZ77"/>
<dbReference type="Pfam" id="PF03746">
    <property type="entry name" value="LamB_YcsF"/>
    <property type="match status" value="1"/>
</dbReference>
<dbReference type="NCBIfam" id="NF003816">
    <property type="entry name" value="PRK05406.1-5"/>
    <property type="match status" value="1"/>
</dbReference>
<comment type="catalytic activity">
    <reaction evidence="1">
        <text>5-oxo-L-proline + ATP + 2 H2O = L-glutamate + ADP + phosphate + H(+)</text>
        <dbReference type="Rhea" id="RHEA:10348"/>
        <dbReference type="ChEBI" id="CHEBI:15377"/>
        <dbReference type="ChEBI" id="CHEBI:15378"/>
        <dbReference type="ChEBI" id="CHEBI:29985"/>
        <dbReference type="ChEBI" id="CHEBI:30616"/>
        <dbReference type="ChEBI" id="CHEBI:43474"/>
        <dbReference type="ChEBI" id="CHEBI:58402"/>
        <dbReference type="ChEBI" id="CHEBI:456216"/>
        <dbReference type="EC" id="3.5.2.9"/>
    </reaction>
</comment>
<dbReference type="Proteomes" id="UP001239215">
    <property type="component" value="Unassembled WGS sequence"/>
</dbReference>
<reference evidence="2" key="1">
    <citation type="submission" date="2023-07" db="EMBL/GenBank/DDBJ databases">
        <title>Functional and genomic diversity of the sorghum phyllosphere microbiome.</title>
        <authorList>
            <person name="Shade A."/>
        </authorList>
    </citation>
    <scope>NUCLEOTIDE SEQUENCE</scope>
    <source>
        <strain evidence="2">SORGH_AS_1067</strain>
    </source>
</reference>
<dbReference type="PANTHER" id="PTHR30292:SF0">
    <property type="entry name" value="5-OXOPROLINASE SUBUNIT A"/>
    <property type="match status" value="1"/>
</dbReference>
<evidence type="ECO:0000313" key="2">
    <source>
        <dbReference type="EMBL" id="MDQ1103358.1"/>
    </source>
</evidence>
<dbReference type="EC" id="3.5.2.9" evidence="1"/>
<dbReference type="SUPFAM" id="SSF88713">
    <property type="entry name" value="Glycoside hydrolase/deacetylase"/>
    <property type="match status" value="1"/>
</dbReference>
<dbReference type="NCBIfam" id="NF003814">
    <property type="entry name" value="PRK05406.1-3"/>
    <property type="match status" value="1"/>
</dbReference>